<gene>
    <name evidence="6" type="ORF">BCF55_1618</name>
</gene>
<dbReference type="OrthoDB" id="9786803at2"/>
<dbReference type="SMART" id="SM00382">
    <property type="entry name" value="AAA"/>
    <property type="match status" value="1"/>
</dbReference>
<feature type="binding site" evidence="4">
    <location>
        <begin position="98"/>
        <end position="105"/>
    </location>
    <ligand>
        <name>ATP</name>
        <dbReference type="ChEBI" id="CHEBI:30616"/>
    </ligand>
</feature>
<feature type="domain" description="AAA+ ATPase" evidence="5">
    <location>
        <begin position="2"/>
        <end position="155"/>
    </location>
</feature>
<feature type="binding site" evidence="4">
    <location>
        <begin position="7"/>
        <end position="14"/>
    </location>
    <ligand>
        <name>ATP</name>
        <dbReference type="ChEBI" id="CHEBI:30616"/>
    </ligand>
</feature>
<dbReference type="InterPro" id="IPR027417">
    <property type="entry name" value="P-loop_NTPase"/>
</dbReference>
<dbReference type="Pfam" id="PF03266">
    <property type="entry name" value="NTPase_1"/>
    <property type="match status" value="1"/>
</dbReference>
<evidence type="ECO:0000256" key="4">
    <source>
        <dbReference type="HAMAP-Rule" id="MF_00796"/>
    </source>
</evidence>
<comment type="caution">
    <text evidence="6">The sequence shown here is derived from an EMBL/GenBank/DDBJ whole genome shotgun (WGS) entry which is preliminary data.</text>
</comment>
<keyword evidence="3 4" id="KW-0067">ATP-binding</keyword>
<comment type="similarity">
    <text evidence="4">Belongs to the THEP1 NTPase family.</text>
</comment>
<evidence type="ECO:0000256" key="1">
    <source>
        <dbReference type="ARBA" id="ARBA00022741"/>
    </source>
</evidence>
<comment type="catalytic activity">
    <reaction evidence="4">
        <text>a ribonucleoside 5'-triphosphate + H2O = a ribonucleoside 5'-diphosphate + phosphate + H(+)</text>
        <dbReference type="Rhea" id="RHEA:23680"/>
        <dbReference type="ChEBI" id="CHEBI:15377"/>
        <dbReference type="ChEBI" id="CHEBI:15378"/>
        <dbReference type="ChEBI" id="CHEBI:43474"/>
        <dbReference type="ChEBI" id="CHEBI:57930"/>
        <dbReference type="ChEBI" id="CHEBI:61557"/>
        <dbReference type="EC" id="3.6.1.15"/>
    </reaction>
</comment>
<keyword evidence="7" id="KW-1185">Reference proteome</keyword>
<evidence type="ECO:0000313" key="6">
    <source>
        <dbReference type="EMBL" id="RLJ71319.1"/>
    </source>
</evidence>
<dbReference type="SUPFAM" id="SSF52540">
    <property type="entry name" value="P-loop containing nucleoside triphosphate hydrolases"/>
    <property type="match status" value="1"/>
</dbReference>
<dbReference type="EMBL" id="RCCJ01000001">
    <property type="protein sequence ID" value="RLJ71319.1"/>
    <property type="molecule type" value="Genomic_DNA"/>
</dbReference>
<proteinExistence type="inferred from homology"/>
<dbReference type="GO" id="GO:0005524">
    <property type="term" value="F:ATP binding"/>
    <property type="evidence" value="ECO:0007669"/>
    <property type="project" value="UniProtKB-UniRule"/>
</dbReference>
<keyword evidence="1 4" id="KW-0547">Nucleotide-binding</keyword>
<comment type="function">
    <text evidence="4">Has nucleotide phosphatase activity towards ATP, GTP, CTP, TTP and UTP. May hydrolyze nucleoside diphosphates with lower efficiency.</text>
</comment>
<dbReference type="NCBIfam" id="NF010248">
    <property type="entry name" value="PRK13695.1"/>
    <property type="match status" value="1"/>
</dbReference>
<dbReference type="Proteomes" id="UP000267841">
    <property type="component" value="Unassembled WGS sequence"/>
</dbReference>
<dbReference type="RefSeq" id="WP_121012538.1">
    <property type="nucleotide sequence ID" value="NZ_RCCJ01000001.1"/>
</dbReference>
<reference evidence="6 7" key="1">
    <citation type="submission" date="2018-10" db="EMBL/GenBank/DDBJ databases">
        <title>Genomic Encyclopedia of Archaeal and Bacterial Type Strains, Phase II (KMG-II): from individual species to whole genera.</title>
        <authorList>
            <person name="Goeker M."/>
        </authorList>
    </citation>
    <scope>NUCLEOTIDE SEQUENCE [LARGE SCALE GENOMIC DNA]</scope>
    <source>
        <strain evidence="6 7">DSM 16510</strain>
    </source>
</reference>
<sequence length="173" mass="19787">MKIFITGEPGVGKTTLIKKIVQRLGDKALGFWTQEVRDRKTRRRIGFKVVTTEGKEALFASKNFTSKHLVGSYGVNVKRFEEVVLPILKRALKERDKVIVIDEVGKMELFSKEFRELVSSIARDPKSKILATLPIRDVHPLVRELRKLQGAVLIELTRSNREGMEEEVMKLLT</sequence>
<dbReference type="EC" id="3.6.1.15" evidence="4"/>
<dbReference type="InterPro" id="IPR003593">
    <property type="entry name" value="AAA+_ATPase"/>
</dbReference>
<dbReference type="AlphaFoldDB" id="A0A497XTA7"/>
<accession>A0A497XTA7</accession>
<keyword evidence="2 4" id="KW-0378">Hydrolase</keyword>
<evidence type="ECO:0000313" key="7">
    <source>
        <dbReference type="Proteomes" id="UP000267841"/>
    </source>
</evidence>
<name>A0A497XTA7_9AQUI</name>
<dbReference type="PANTHER" id="PTHR43146">
    <property type="entry name" value="CANCER-RELATED NUCLEOSIDE-TRIPHOSPHATASE"/>
    <property type="match status" value="1"/>
</dbReference>
<dbReference type="GO" id="GO:0017111">
    <property type="term" value="F:ribonucleoside triphosphate phosphatase activity"/>
    <property type="evidence" value="ECO:0007669"/>
    <property type="project" value="UniProtKB-UniRule"/>
</dbReference>
<organism evidence="6 7">
    <name type="scientific">Hydrogenivirga caldilitoris</name>
    <dbReference type="NCBI Taxonomy" id="246264"/>
    <lineage>
        <taxon>Bacteria</taxon>
        <taxon>Pseudomonadati</taxon>
        <taxon>Aquificota</taxon>
        <taxon>Aquificia</taxon>
        <taxon>Aquificales</taxon>
        <taxon>Aquificaceae</taxon>
        <taxon>Hydrogenivirga</taxon>
    </lineage>
</organism>
<dbReference type="Gene3D" id="3.40.50.300">
    <property type="entry name" value="P-loop containing nucleotide triphosphate hydrolases"/>
    <property type="match status" value="1"/>
</dbReference>
<evidence type="ECO:0000256" key="3">
    <source>
        <dbReference type="ARBA" id="ARBA00022840"/>
    </source>
</evidence>
<dbReference type="PANTHER" id="PTHR43146:SF1">
    <property type="entry name" value="CANCER-RELATED NUCLEOSIDE-TRIPHOSPHATASE"/>
    <property type="match status" value="1"/>
</dbReference>
<evidence type="ECO:0000256" key="2">
    <source>
        <dbReference type="ARBA" id="ARBA00022801"/>
    </source>
</evidence>
<dbReference type="HAMAP" id="MF_00796">
    <property type="entry name" value="NTPase_1"/>
    <property type="match status" value="1"/>
</dbReference>
<dbReference type="InterPro" id="IPR004948">
    <property type="entry name" value="Nuc-triphosphatase_THEP1"/>
</dbReference>
<evidence type="ECO:0000259" key="5">
    <source>
        <dbReference type="SMART" id="SM00382"/>
    </source>
</evidence>
<protein>
    <recommendedName>
        <fullName evidence="4">Nucleoside-triphosphatase BCF55_1618</fullName>
        <shortName evidence="4">NTPase</shortName>
        <ecNumber evidence="4">3.6.1.15</ecNumber>
    </recommendedName>
    <alternativeName>
        <fullName evidence="4">Nucleoside triphosphate phosphohydrolase</fullName>
    </alternativeName>
</protein>